<keyword evidence="5 8" id="KW-0812">Transmembrane</keyword>
<comment type="caution">
    <text evidence="9">The sequence shown here is derived from an EMBL/GenBank/DDBJ whole genome shotgun (WGS) entry which is preliminary data.</text>
</comment>
<dbReference type="GO" id="GO:0005886">
    <property type="term" value="C:plasma membrane"/>
    <property type="evidence" value="ECO:0007669"/>
    <property type="project" value="UniProtKB-SubCell"/>
</dbReference>
<feature type="transmembrane region" description="Helical" evidence="8">
    <location>
        <begin position="352"/>
        <end position="383"/>
    </location>
</feature>
<feature type="transmembrane region" description="Helical" evidence="8">
    <location>
        <begin position="42"/>
        <end position="65"/>
    </location>
</feature>
<feature type="transmembrane region" description="Helical" evidence="8">
    <location>
        <begin position="495"/>
        <end position="513"/>
    </location>
</feature>
<feature type="transmembrane region" description="Helical" evidence="8">
    <location>
        <begin position="557"/>
        <end position="577"/>
    </location>
</feature>
<evidence type="ECO:0000256" key="2">
    <source>
        <dbReference type="ARBA" id="ARBA00022475"/>
    </source>
</evidence>
<feature type="transmembrane region" description="Helical" evidence="8">
    <location>
        <begin position="454"/>
        <end position="483"/>
    </location>
</feature>
<dbReference type="InterPro" id="IPR050297">
    <property type="entry name" value="LipidA_mod_glycosyltrf_83"/>
</dbReference>
<feature type="transmembrane region" description="Helical" evidence="8">
    <location>
        <begin position="279"/>
        <end position="297"/>
    </location>
</feature>
<feature type="transmembrane region" description="Helical" evidence="8">
    <location>
        <begin position="147"/>
        <end position="173"/>
    </location>
</feature>
<keyword evidence="6 8" id="KW-1133">Transmembrane helix</keyword>
<evidence type="ECO:0000313" key="9">
    <source>
        <dbReference type="EMBL" id="TKJ40823.1"/>
    </source>
</evidence>
<evidence type="ECO:0000313" key="10">
    <source>
        <dbReference type="Proteomes" id="UP000319619"/>
    </source>
</evidence>
<feature type="transmembrane region" description="Helical" evidence="8">
    <location>
        <begin position="185"/>
        <end position="206"/>
    </location>
</feature>
<dbReference type="EMBL" id="NJBN01000004">
    <property type="protein sequence ID" value="TKJ40823.1"/>
    <property type="molecule type" value="Genomic_DNA"/>
</dbReference>
<sequence length="755" mass="85908">MVSVHEISFSLPYPNIDRQYFTCEFLRELLSLRMMADQSKKITTIPLLLAGCFCLLCAVLLWKNIALHFAQIEEILPSLHISNLIAGKTIFFIFIVFCLGLAIFILTKIPWRQLLPDTGNKVRLVLSLAAFGITFMPLFWLRFGAAAWLLTVLHAISLLLGLVGIIALSSWLAQRFQFSTHTLKGSWLYSNPWFPAAFLLGLSLYFSHHCFANIPHIEDSIAQLLQARIFATGQITSEPFLPKEFFFFGFMLDFDRWFSQYPPGHPLILTLGVLIKMPYLINPLLGVLSVILCYFLLKWSIGQKEASWGAWAMCLSPFVIFMSSEFMNHSTTLVTSLLGWVALYKITDRRKIWSIIAGLAFGYCAATRPLEGVILALIGGCYVLSTDGKLQFKSILNAVPYTLGFLAAVSLYFIHNSLTTGHPLTTGYQLSWGGTGVGLGEVNWGPPHTLSYGIINTFMSIAGFNVYLFEIPLPALLGIFIWAAWGKRLTNWDKVMLAVLILIPIGYLFYYFHDFCFGPRYYYVLVPQVLYFTIKGICIIYNRMVQGLAIPHQKVRSGLIWAGIILLVLQFSIAIPYRSSVYADNYWGTDDGPMREARRLDLKNAVVFIENQPWEVLQTKLHHLGYNMGDAHKLMFLVTLEGLNKVLTEMGYRGEDSWEAEVNLIELNKRIYIWNDRHIDAGNPPIDPWAVEGNYTYFSNGVLHQDPTDRNPEVILVRDLGDHNNKLLEQFPGRKTYRYAYDPEVGRFRILPLRL</sequence>
<dbReference type="Proteomes" id="UP000319619">
    <property type="component" value="Unassembled WGS sequence"/>
</dbReference>
<evidence type="ECO:0000256" key="3">
    <source>
        <dbReference type="ARBA" id="ARBA00022676"/>
    </source>
</evidence>
<comment type="subcellular location">
    <subcellularLocation>
        <location evidence="1">Cell membrane</location>
        <topology evidence="1">Multi-pass membrane protein</topology>
    </subcellularLocation>
</comment>
<feature type="transmembrane region" description="Helical" evidence="8">
    <location>
        <begin position="85"/>
        <end position="110"/>
    </location>
</feature>
<feature type="transmembrane region" description="Helical" evidence="8">
    <location>
        <begin position="395"/>
        <end position="414"/>
    </location>
</feature>
<dbReference type="AlphaFoldDB" id="A0A532V0T2"/>
<feature type="transmembrane region" description="Helical" evidence="8">
    <location>
        <begin position="309"/>
        <end position="327"/>
    </location>
</feature>
<dbReference type="GO" id="GO:0016763">
    <property type="term" value="F:pentosyltransferase activity"/>
    <property type="evidence" value="ECO:0007669"/>
    <property type="project" value="TreeGrafter"/>
</dbReference>
<proteinExistence type="predicted"/>
<dbReference type="PANTHER" id="PTHR33908:SF11">
    <property type="entry name" value="MEMBRANE PROTEIN"/>
    <property type="match status" value="1"/>
</dbReference>
<protein>
    <submittedName>
        <fullName evidence="9">Uncharacterized protein</fullName>
    </submittedName>
</protein>
<dbReference type="GO" id="GO:0009103">
    <property type="term" value="P:lipopolysaccharide biosynthetic process"/>
    <property type="evidence" value="ECO:0007669"/>
    <property type="project" value="UniProtKB-ARBA"/>
</dbReference>
<dbReference type="PANTHER" id="PTHR33908">
    <property type="entry name" value="MANNOSYLTRANSFERASE YKCB-RELATED"/>
    <property type="match status" value="1"/>
</dbReference>
<feature type="transmembrane region" description="Helical" evidence="8">
    <location>
        <begin position="525"/>
        <end position="545"/>
    </location>
</feature>
<keyword evidence="3" id="KW-0328">Glycosyltransferase</keyword>
<name>A0A532V0T2_UNCL8</name>
<evidence type="ECO:0000256" key="8">
    <source>
        <dbReference type="SAM" id="Phobius"/>
    </source>
</evidence>
<gene>
    <name evidence="9" type="ORF">CEE37_07615</name>
</gene>
<keyword evidence="7 8" id="KW-0472">Membrane</keyword>
<keyword evidence="4" id="KW-0808">Transferase</keyword>
<evidence type="ECO:0000256" key="7">
    <source>
        <dbReference type="ARBA" id="ARBA00023136"/>
    </source>
</evidence>
<evidence type="ECO:0000256" key="1">
    <source>
        <dbReference type="ARBA" id="ARBA00004651"/>
    </source>
</evidence>
<reference evidence="9 10" key="1">
    <citation type="submission" date="2017-06" db="EMBL/GenBank/DDBJ databases">
        <title>Novel microbial phyla capable of carbon fixation and sulfur reduction in deep-sea sediments.</title>
        <authorList>
            <person name="Huang J."/>
            <person name="Baker B."/>
            <person name="Wang Y."/>
        </authorList>
    </citation>
    <scope>NUCLEOTIDE SEQUENCE [LARGE SCALE GENOMIC DNA]</scope>
    <source>
        <strain evidence="9">B3_LCP</strain>
    </source>
</reference>
<keyword evidence="2" id="KW-1003">Cell membrane</keyword>
<organism evidence="9 10">
    <name type="scientific">candidate division LCP-89 bacterium B3_LCP</name>
    <dbReference type="NCBI Taxonomy" id="2012998"/>
    <lineage>
        <taxon>Bacteria</taxon>
        <taxon>Pseudomonadati</taxon>
        <taxon>Bacteria division LCP-89</taxon>
    </lineage>
</organism>
<evidence type="ECO:0000256" key="4">
    <source>
        <dbReference type="ARBA" id="ARBA00022679"/>
    </source>
</evidence>
<accession>A0A532V0T2</accession>
<evidence type="ECO:0000256" key="6">
    <source>
        <dbReference type="ARBA" id="ARBA00022989"/>
    </source>
</evidence>
<feature type="transmembrane region" description="Helical" evidence="8">
    <location>
        <begin position="122"/>
        <end position="141"/>
    </location>
</feature>
<evidence type="ECO:0000256" key="5">
    <source>
        <dbReference type="ARBA" id="ARBA00022692"/>
    </source>
</evidence>